<name>A0A8X6MER5_9ARAC</name>
<comment type="caution">
    <text evidence="1">The sequence shown here is derived from an EMBL/GenBank/DDBJ whole genome shotgun (WGS) entry which is preliminary data.</text>
</comment>
<sequence length="101" mass="11250">MEVGENNCIKLDVLLQVVTLPYCANSNDGSPCNIRHHITTNTVFCTTDVSSSSQHSEMSKVSIAAITFTSNICIYKSSLNGRHGHPNDKAFFYIQIVFFLY</sequence>
<evidence type="ECO:0000313" key="2">
    <source>
        <dbReference type="Proteomes" id="UP000886998"/>
    </source>
</evidence>
<reference evidence="1" key="1">
    <citation type="submission" date="2020-08" db="EMBL/GenBank/DDBJ databases">
        <title>Multicomponent nature underlies the extraordinary mechanical properties of spider dragline silk.</title>
        <authorList>
            <person name="Kono N."/>
            <person name="Nakamura H."/>
            <person name="Mori M."/>
            <person name="Yoshida Y."/>
            <person name="Ohtoshi R."/>
            <person name="Malay A.D."/>
            <person name="Moran D.A.P."/>
            <person name="Tomita M."/>
            <person name="Numata K."/>
            <person name="Arakawa K."/>
        </authorList>
    </citation>
    <scope>NUCLEOTIDE SEQUENCE</scope>
</reference>
<gene>
    <name evidence="1" type="ORF">TNIN_251321</name>
</gene>
<organism evidence="1 2">
    <name type="scientific">Trichonephila inaurata madagascariensis</name>
    <dbReference type="NCBI Taxonomy" id="2747483"/>
    <lineage>
        <taxon>Eukaryota</taxon>
        <taxon>Metazoa</taxon>
        <taxon>Ecdysozoa</taxon>
        <taxon>Arthropoda</taxon>
        <taxon>Chelicerata</taxon>
        <taxon>Arachnida</taxon>
        <taxon>Araneae</taxon>
        <taxon>Araneomorphae</taxon>
        <taxon>Entelegynae</taxon>
        <taxon>Araneoidea</taxon>
        <taxon>Nephilidae</taxon>
        <taxon>Trichonephila</taxon>
        <taxon>Trichonephila inaurata</taxon>
    </lineage>
</organism>
<dbReference type="Proteomes" id="UP000886998">
    <property type="component" value="Unassembled WGS sequence"/>
</dbReference>
<evidence type="ECO:0000313" key="1">
    <source>
        <dbReference type="EMBL" id="GFS46845.1"/>
    </source>
</evidence>
<proteinExistence type="predicted"/>
<dbReference type="AlphaFoldDB" id="A0A8X6MER5"/>
<keyword evidence="2" id="KW-1185">Reference proteome</keyword>
<protein>
    <submittedName>
        <fullName evidence="1">Uncharacterized protein</fullName>
    </submittedName>
</protein>
<dbReference type="EMBL" id="BMAV01026046">
    <property type="protein sequence ID" value="GFS46845.1"/>
    <property type="molecule type" value="Genomic_DNA"/>
</dbReference>
<accession>A0A8X6MER5</accession>